<dbReference type="InterPro" id="IPR027417">
    <property type="entry name" value="P-loop_NTPase"/>
</dbReference>
<dbReference type="FunFam" id="3.40.850.10:FF:000029">
    <property type="entry name" value="Kinesin-like protein KIF17"/>
    <property type="match status" value="1"/>
</dbReference>
<comment type="subcellular location">
    <subcellularLocation>
        <location evidence="1">Cytoplasm</location>
        <location evidence="1">Cytoskeleton</location>
    </subcellularLocation>
</comment>
<organism evidence="13 14">
    <name type="scientific">Echinococcus granulosus</name>
    <name type="common">Hydatid tapeworm</name>
    <dbReference type="NCBI Taxonomy" id="6210"/>
    <lineage>
        <taxon>Eukaryota</taxon>
        <taxon>Metazoa</taxon>
        <taxon>Spiralia</taxon>
        <taxon>Lophotrochozoa</taxon>
        <taxon>Platyhelminthes</taxon>
        <taxon>Cestoda</taxon>
        <taxon>Eucestoda</taxon>
        <taxon>Cyclophyllidea</taxon>
        <taxon>Taeniidae</taxon>
        <taxon>Echinococcus</taxon>
        <taxon>Echinococcus granulosus group</taxon>
    </lineage>
</organism>
<dbReference type="SUPFAM" id="SSF52540">
    <property type="entry name" value="P-loop containing nucleoside triphosphate hydrolases"/>
    <property type="match status" value="1"/>
</dbReference>
<dbReference type="CTD" id="36341452"/>
<dbReference type="PROSITE" id="PS00411">
    <property type="entry name" value="KINESIN_MOTOR_1"/>
    <property type="match status" value="1"/>
</dbReference>
<dbReference type="InterPro" id="IPR019821">
    <property type="entry name" value="Kinesin_motor_CS"/>
</dbReference>
<dbReference type="Gene3D" id="3.40.850.10">
    <property type="entry name" value="Kinesin motor domain"/>
    <property type="match status" value="1"/>
</dbReference>
<dbReference type="PROSITE" id="PS50067">
    <property type="entry name" value="KINESIN_MOTOR_2"/>
    <property type="match status" value="1"/>
</dbReference>
<keyword evidence="7 9" id="KW-0505">Motor protein</keyword>
<dbReference type="Proteomes" id="UP000019149">
    <property type="component" value="Unassembled WGS sequence"/>
</dbReference>
<dbReference type="RefSeq" id="XP_024350579.1">
    <property type="nucleotide sequence ID" value="XM_024494986.1"/>
</dbReference>
<evidence type="ECO:0000259" key="12">
    <source>
        <dbReference type="PROSITE" id="PS50067"/>
    </source>
</evidence>
<evidence type="ECO:0000256" key="7">
    <source>
        <dbReference type="ARBA" id="ARBA00023175"/>
    </source>
</evidence>
<sequence>MTTSENVKVCVRCRPLSEVEEQTNCSVVVEVNEETATVSLKHPTRREDEPPKSFVFDYTFGFESKQLDIYNKVARPVVEQIFGGYNGTILAYGQTGTGKTFTMDGMRAAAELRGIIPNSFAHIFGHIAKADSKTTFLVHISYLEVYNEEVTSILQKHFHLKDQGFLEVKERPDCGVYVRDLSSVMVHSPNEMERLMNLGSRNRCTAATNMNEHSSRSHAIFSITVECSELLGDEKRILRQGKLHLVDLAGSERQSKTGAEGQRLYESNKINLSLATLGNVISALADGKSTHVPYRNSKLTRLLQDSLGGNSKTVMIANIGPTDYNYDESISTLRYASRAKLIKNAARVNEDPKDALIRQFQKEIAELRAQLSDDIACTEMGAAELQNEMPKGGGGLKKKKGENKLSQEQICEIESMINADRRKLEEQKDMEVEQRNEIKKRLGEKEEELACARRAQVEVRTRMEALERRLIVGGQNLLEKAEAQARLLERSAEEMRAQEERTQGLRKKLKEKKEERFNIEEKYNSLQEEATGKRRKLQKLTTLYMQAKAELEDLRSANTREMDDLLENIRQLNRELQLQILIINHFIPKNFQSIIERNVQWNDEVGEWQLHCIAYAGNNMNRSKENKVDSAGDDNFLNVYLSYNTADGEKRRTLSKRKKKRELIKPSFDLQLPGSSTYSNSKMATLFSKFIGVSTQARDAKGSTNYALLC</sequence>
<comment type="similarity">
    <text evidence="9 10">Belongs to the TRAFAC class myosin-kinesin ATPase superfamily. Kinesin family.</text>
</comment>
<dbReference type="InterPro" id="IPR001752">
    <property type="entry name" value="Kinesin_motor_dom"/>
</dbReference>
<keyword evidence="4 9" id="KW-0547">Nucleotide-binding</keyword>
<evidence type="ECO:0000313" key="13">
    <source>
        <dbReference type="EMBL" id="EUB59383.1"/>
    </source>
</evidence>
<dbReference type="GeneID" id="36341452"/>
<dbReference type="InterPro" id="IPR027640">
    <property type="entry name" value="Kinesin-like_fam"/>
</dbReference>
<evidence type="ECO:0000256" key="8">
    <source>
        <dbReference type="ARBA" id="ARBA00023212"/>
    </source>
</evidence>
<protein>
    <recommendedName>
        <fullName evidence="10">Kinesin-like protein</fullName>
    </recommendedName>
</protein>
<feature type="domain" description="Kinesin motor" evidence="12">
    <location>
        <begin position="6"/>
        <end position="342"/>
    </location>
</feature>
<evidence type="ECO:0000256" key="3">
    <source>
        <dbReference type="ARBA" id="ARBA00022701"/>
    </source>
</evidence>
<dbReference type="PRINTS" id="PR00380">
    <property type="entry name" value="KINESINHEAVY"/>
</dbReference>
<dbReference type="EMBL" id="APAU02000045">
    <property type="protein sequence ID" value="EUB59383.1"/>
    <property type="molecule type" value="Genomic_DNA"/>
</dbReference>
<dbReference type="KEGG" id="egl:EGR_05737"/>
<dbReference type="AlphaFoldDB" id="W6UE89"/>
<keyword evidence="5 9" id="KW-0067">ATP-binding</keyword>
<evidence type="ECO:0000256" key="1">
    <source>
        <dbReference type="ARBA" id="ARBA00004245"/>
    </source>
</evidence>
<keyword evidence="8" id="KW-0206">Cytoskeleton</keyword>
<accession>W6UE89</accession>
<feature type="binding site" evidence="9">
    <location>
        <begin position="93"/>
        <end position="100"/>
    </location>
    <ligand>
        <name>ATP</name>
        <dbReference type="ChEBI" id="CHEBI:30616"/>
    </ligand>
</feature>
<dbReference type="OMA" id="NTVPNFN"/>
<evidence type="ECO:0000256" key="4">
    <source>
        <dbReference type="ARBA" id="ARBA00022741"/>
    </source>
</evidence>
<evidence type="ECO:0000256" key="2">
    <source>
        <dbReference type="ARBA" id="ARBA00022490"/>
    </source>
</evidence>
<dbReference type="GO" id="GO:0005524">
    <property type="term" value="F:ATP binding"/>
    <property type="evidence" value="ECO:0007669"/>
    <property type="project" value="UniProtKB-UniRule"/>
</dbReference>
<reference evidence="13 14" key="1">
    <citation type="journal article" date="2013" name="Nat. Genet.">
        <title>The genome of the hydatid tapeworm Echinococcus granulosus.</title>
        <authorList>
            <person name="Zheng H."/>
            <person name="Zhang W."/>
            <person name="Zhang L."/>
            <person name="Zhang Z."/>
            <person name="Li J."/>
            <person name="Lu G."/>
            <person name="Zhu Y."/>
            <person name="Wang Y."/>
            <person name="Huang Y."/>
            <person name="Liu J."/>
            <person name="Kang H."/>
            <person name="Chen J."/>
            <person name="Wang L."/>
            <person name="Chen A."/>
            <person name="Yu S."/>
            <person name="Gao Z."/>
            <person name="Jin L."/>
            <person name="Gu W."/>
            <person name="Wang Z."/>
            <person name="Zhao L."/>
            <person name="Shi B."/>
            <person name="Wen H."/>
            <person name="Lin R."/>
            <person name="Jones M.K."/>
            <person name="Brejova B."/>
            <person name="Vinar T."/>
            <person name="Zhao G."/>
            <person name="McManus D.P."/>
            <person name="Chen Z."/>
            <person name="Zhou Y."/>
            <person name="Wang S."/>
        </authorList>
    </citation>
    <scope>NUCLEOTIDE SEQUENCE [LARGE SCALE GENOMIC DNA]</scope>
</reference>
<keyword evidence="6 11" id="KW-0175">Coiled coil</keyword>
<dbReference type="GO" id="GO:0005874">
    <property type="term" value="C:microtubule"/>
    <property type="evidence" value="ECO:0007669"/>
    <property type="project" value="UniProtKB-KW"/>
</dbReference>
<dbReference type="InterPro" id="IPR036961">
    <property type="entry name" value="Kinesin_motor_dom_sf"/>
</dbReference>
<gene>
    <name evidence="13" type="ORF">EGR_05737</name>
</gene>
<dbReference type="GO" id="GO:0008017">
    <property type="term" value="F:microtubule binding"/>
    <property type="evidence" value="ECO:0007669"/>
    <property type="project" value="InterPro"/>
</dbReference>
<dbReference type="Pfam" id="PF00225">
    <property type="entry name" value="Kinesin"/>
    <property type="match status" value="1"/>
</dbReference>
<evidence type="ECO:0000256" key="9">
    <source>
        <dbReference type="PROSITE-ProRule" id="PRU00283"/>
    </source>
</evidence>
<evidence type="ECO:0000256" key="6">
    <source>
        <dbReference type="ARBA" id="ARBA00023054"/>
    </source>
</evidence>
<name>W6UE89_ECHGR</name>
<dbReference type="PANTHER" id="PTHR47969:SF21">
    <property type="entry name" value="KINESIN-LIKE PROTEIN"/>
    <property type="match status" value="1"/>
</dbReference>
<keyword evidence="14" id="KW-1185">Reference proteome</keyword>
<evidence type="ECO:0000256" key="10">
    <source>
        <dbReference type="RuleBase" id="RU000394"/>
    </source>
</evidence>
<dbReference type="GO" id="GO:0003777">
    <property type="term" value="F:microtubule motor activity"/>
    <property type="evidence" value="ECO:0007669"/>
    <property type="project" value="InterPro"/>
</dbReference>
<feature type="coiled-coil region" evidence="11">
    <location>
        <begin position="421"/>
        <end position="582"/>
    </location>
</feature>
<dbReference type="STRING" id="6210.W6UE89"/>
<dbReference type="SMART" id="SM00129">
    <property type="entry name" value="KISc"/>
    <property type="match status" value="1"/>
</dbReference>
<evidence type="ECO:0000256" key="11">
    <source>
        <dbReference type="SAM" id="Coils"/>
    </source>
</evidence>
<proteinExistence type="inferred from homology"/>
<dbReference type="GO" id="GO:0007018">
    <property type="term" value="P:microtubule-based movement"/>
    <property type="evidence" value="ECO:0007669"/>
    <property type="project" value="InterPro"/>
</dbReference>
<evidence type="ECO:0000313" key="14">
    <source>
        <dbReference type="Proteomes" id="UP000019149"/>
    </source>
</evidence>
<comment type="caution">
    <text evidence="13">The sequence shown here is derived from an EMBL/GenBank/DDBJ whole genome shotgun (WGS) entry which is preliminary data.</text>
</comment>
<keyword evidence="2" id="KW-0963">Cytoplasm</keyword>
<dbReference type="PANTHER" id="PTHR47969">
    <property type="entry name" value="CHROMOSOME-ASSOCIATED KINESIN KIF4A-RELATED"/>
    <property type="match status" value="1"/>
</dbReference>
<keyword evidence="3 10" id="KW-0493">Microtubule</keyword>
<dbReference type="OrthoDB" id="3176171at2759"/>
<evidence type="ECO:0000256" key="5">
    <source>
        <dbReference type="ARBA" id="ARBA00022840"/>
    </source>
</evidence>